<protein>
    <submittedName>
        <fullName evidence="2">Uncharacterized protein</fullName>
    </submittedName>
</protein>
<organism evidence="2 3">
    <name type="scientific">Klebsormidium nitens</name>
    <name type="common">Green alga</name>
    <name type="synonym">Ulothrix nitens</name>
    <dbReference type="NCBI Taxonomy" id="105231"/>
    <lineage>
        <taxon>Eukaryota</taxon>
        <taxon>Viridiplantae</taxon>
        <taxon>Streptophyta</taxon>
        <taxon>Klebsormidiophyceae</taxon>
        <taxon>Klebsormidiales</taxon>
        <taxon>Klebsormidiaceae</taxon>
        <taxon>Klebsormidium</taxon>
    </lineage>
</organism>
<dbReference type="Proteomes" id="UP000054558">
    <property type="component" value="Unassembled WGS sequence"/>
</dbReference>
<evidence type="ECO:0000256" key="1">
    <source>
        <dbReference type="SAM" id="MobiDB-lite"/>
    </source>
</evidence>
<keyword evidence="3" id="KW-1185">Reference proteome</keyword>
<reference evidence="2 3" key="1">
    <citation type="journal article" date="2014" name="Nat. Commun.">
        <title>Klebsormidium flaccidum genome reveals primary factors for plant terrestrial adaptation.</title>
        <authorList>
            <person name="Hori K."/>
            <person name="Maruyama F."/>
            <person name="Fujisawa T."/>
            <person name="Togashi T."/>
            <person name="Yamamoto N."/>
            <person name="Seo M."/>
            <person name="Sato S."/>
            <person name="Yamada T."/>
            <person name="Mori H."/>
            <person name="Tajima N."/>
            <person name="Moriyama T."/>
            <person name="Ikeuchi M."/>
            <person name="Watanabe M."/>
            <person name="Wada H."/>
            <person name="Kobayashi K."/>
            <person name="Saito M."/>
            <person name="Masuda T."/>
            <person name="Sasaki-Sekimoto Y."/>
            <person name="Mashiguchi K."/>
            <person name="Awai K."/>
            <person name="Shimojima M."/>
            <person name="Masuda S."/>
            <person name="Iwai M."/>
            <person name="Nobusawa T."/>
            <person name="Narise T."/>
            <person name="Kondo S."/>
            <person name="Saito H."/>
            <person name="Sato R."/>
            <person name="Murakawa M."/>
            <person name="Ihara Y."/>
            <person name="Oshima-Yamada Y."/>
            <person name="Ohtaka K."/>
            <person name="Satoh M."/>
            <person name="Sonobe K."/>
            <person name="Ishii M."/>
            <person name="Ohtani R."/>
            <person name="Kanamori-Sato M."/>
            <person name="Honoki R."/>
            <person name="Miyazaki D."/>
            <person name="Mochizuki H."/>
            <person name="Umetsu J."/>
            <person name="Higashi K."/>
            <person name="Shibata D."/>
            <person name="Kamiya Y."/>
            <person name="Sato N."/>
            <person name="Nakamura Y."/>
            <person name="Tabata S."/>
            <person name="Ida S."/>
            <person name="Kurokawa K."/>
            <person name="Ohta H."/>
        </authorList>
    </citation>
    <scope>NUCLEOTIDE SEQUENCE [LARGE SCALE GENOMIC DNA]</scope>
    <source>
        <strain evidence="2 3">NIES-2285</strain>
    </source>
</reference>
<proteinExistence type="predicted"/>
<feature type="region of interest" description="Disordered" evidence="1">
    <location>
        <begin position="1"/>
        <end position="29"/>
    </location>
</feature>
<evidence type="ECO:0000313" key="3">
    <source>
        <dbReference type="Proteomes" id="UP000054558"/>
    </source>
</evidence>
<name>A0A1Y1HK18_KLENI</name>
<dbReference type="AlphaFoldDB" id="A0A1Y1HK18"/>
<dbReference type="EMBL" id="DF236959">
    <property type="protein sequence ID" value="GAQ78253.1"/>
    <property type="molecule type" value="Genomic_DNA"/>
</dbReference>
<gene>
    <name evidence="2" type="ORF">KFL_000100190</name>
</gene>
<sequence length="813" mass="89925">MSDAEEEVSGPPRKKQRLECSSDEAMSPSLGTRREISGILEPCYAWVRSGVFSYPSYHLSYTEERKVMKEALARLASAVEDPDQALDLLDFFTDKVLAIQHLSGHYRKRETFDTCIFPQENWDQLGELWAKAVGQESLSIQGFEHVNKTQSYQLLAMKLEGLLYEGRGAFVGPKLFCWRRYWECVLRQNQDDVIATALESFSETRPYEVLGLKETLRSAGLAIAITQGQGGIFKPATGALCLLQLLPKVRVGTQEGGSLYRALDVCRKALHRALCEVLRWPFPLPTTNGVVAAPLEAVKGGTRVPAEELRRPPEATLEKPAGVTDAKKSRGGTLADLTEALVAKNVMELDESVLSKGRVVDSVVEATQGSRRIIAHCIAYEMQENASNWTAEDAFLLAQNMTECGFTEPAFRAGLAALKAIKRWPPTGALHWIIVQSQAPGLHDPRARLQSILDLLKPGNVTGNEMVRTIWQLSEDGQPAAARSLAELFVTRGWPRDVDVLCGPTYVRGMNVVLDAWLAGEDDAGVLTRVSAVTTSVAAVRCWLEVAKRMEATGRHSCMFRLCTENALATGLRDSGFAVVYWDGIDWIMTKAVGFLNTDVAVKLVTWLEDQIAADDECGADLIRNAHRLARAAATGLGNVKLWRQLAVRVLELAHDQLELSSHWWREAVAVWRLLGPCSAKKLAGVVEKKGPEFRDEALALARMLADQGGFPSVVSAAWRRALRLLFKEAKQHAGSTAVWHLDAALEALEECIEIRLCVTAHVTQRGRERCNDCRLQRADVAAGLKLAEKACKAWKLSSKYSEIKTRAEERGW</sequence>
<accession>A0A1Y1HK18</accession>
<evidence type="ECO:0000313" key="2">
    <source>
        <dbReference type="EMBL" id="GAQ78253.1"/>
    </source>
</evidence>